<dbReference type="Proteomes" id="UP001430953">
    <property type="component" value="Unassembled WGS sequence"/>
</dbReference>
<sequence length="155" mass="17625">MYTYAYTIDILEILICNSLIIERKREKERVNENRNPINSIGGIHVQHQSSTISHRRGRKTSVRGILCIREVQNPEALGTGHDTVHRARRSCRPVGRLLNKRRETRTPRLLDALCPCLFSRPLNRVGDSAYLRAAEALCVCNDSEVSCNDGWKVVS</sequence>
<name>A0AAW2H495_9HYME</name>
<comment type="caution">
    <text evidence="1">The sequence shown here is derived from an EMBL/GenBank/DDBJ whole genome shotgun (WGS) entry which is preliminary data.</text>
</comment>
<evidence type="ECO:0000313" key="1">
    <source>
        <dbReference type="EMBL" id="KAL0134411.1"/>
    </source>
</evidence>
<accession>A0AAW2H495</accession>
<keyword evidence="2" id="KW-1185">Reference proteome</keyword>
<proteinExistence type="predicted"/>
<dbReference type="AlphaFoldDB" id="A0AAW2H495"/>
<reference evidence="1 2" key="1">
    <citation type="submission" date="2023-03" db="EMBL/GenBank/DDBJ databases">
        <title>High recombination rates correlate with genetic variation in Cardiocondyla obscurior ants.</title>
        <authorList>
            <person name="Errbii M."/>
        </authorList>
    </citation>
    <scope>NUCLEOTIDE SEQUENCE [LARGE SCALE GENOMIC DNA]</scope>
    <source>
        <strain evidence="1">Alpha-2009</strain>
        <tissue evidence="1">Whole body</tissue>
    </source>
</reference>
<evidence type="ECO:0000313" key="2">
    <source>
        <dbReference type="Proteomes" id="UP001430953"/>
    </source>
</evidence>
<dbReference type="EMBL" id="JADYXP020000001">
    <property type="protein sequence ID" value="KAL0134411.1"/>
    <property type="molecule type" value="Genomic_DNA"/>
</dbReference>
<gene>
    <name evidence="1" type="ORF">PUN28_001294</name>
</gene>
<protein>
    <submittedName>
        <fullName evidence="1">Uncharacterized protein</fullName>
    </submittedName>
</protein>
<organism evidence="1 2">
    <name type="scientific">Cardiocondyla obscurior</name>
    <dbReference type="NCBI Taxonomy" id="286306"/>
    <lineage>
        <taxon>Eukaryota</taxon>
        <taxon>Metazoa</taxon>
        <taxon>Ecdysozoa</taxon>
        <taxon>Arthropoda</taxon>
        <taxon>Hexapoda</taxon>
        <taxon>Insecta</taxon>
        <taxon>Pterygota</taxon>
        <taxon>Neoptera</taxon>
        <taxon>Endopterygota</taxon>
        <taxon>Hymenoptera</taxon>
        <taxon>Apocrita</taxon>
        <taxon>Aculeata</taxon>
        <taxon>Formicoidea</taxon>
        <taxon>Formicidae</taxon>
        <taxon>Myrmicinae</taxon>
        <taxon>Cardiocondyla</taxon>
    </lineage>
</organism>